<reference evidence="2" key="1">
    <citation type="submission" date="2021-03" db="EMBL/GenBank/DDBJ databases">
        <title>Genomic Encyclopedia of Type Strains, Phase IV (KMG-IV): sequencing the most valuable type-strain genomes for metagenomic binning, comparative biology and taxonomic classification.</title>
        <authorList>
            <person name="Goeker M."/>
        </authorList>
    </citation>
    <scope>NUCLEOTIDE SEQUENCE</scope>
    <source>
        <strain evidence="2">DSM 107338</strain>
    </source>
</reference>
<comment type="caution">
    <text evidence="2">The sequence shown here is derived from an EMBL/GenBank/DDBJ whole genome shotgun (WGS) entry which is preliminary data.</text>
</comment>
<protein>
    <submittedName>
        <fullName evidence="2">Membrane protein YfcA</fullName>
    </submittedName>
</protein>
<keyword evidence="1" id="KW-0812">Transmembrane</keyword>
<keyword evidence="1" id="KW-0472">Membrane</keyword>
<dbReference type="OrthoDB" id="2427942at2"/>
<accession>A0A9X0YQ55</accession>
<proteinExistence type="predicted"/>
<dbReference type="EMBL" id="JAGGMB010000002">
    <property type="protein sequence ID" value="MBP2076669.1"/>
    <property type="molecule type" value="Genomic_DNA"/>
</dbReference>
<dbReference type="AlphaFoldDB" id="A0A9X0YQ55"/>
<organism evidence="2 3">
    <name type="scientific">Oceanobacillus polygoni</name>
    <dbReference type="NCBI Taxonomy" id="1235259"/>
    <lineage>
        <taxon>Bacteria</taxon>
        <taxon>Bacillati</taxon>
        <taxon>Bacillota</taxon>
        <taxon>Bacilli</taxon>
        <taxon>Bacillales</taxon>
        <taxon>Bacillaceae</taxon>
        <taxon>Oceanobacillus</taxon>
    </lineage>
</organism>
<feature type="transmembrane region" description="Helical" evidence="1">
    <location>
        <begin position="9"/>
        <end position="28"/>
    </location>
</feature>
<evidence type="ECO:0000313" key="3">
    <source>
        <dbReference type="Proteomes" id="UP001138793"/>
    </source>
</evidence>
<sequence>MKKRKMHKWIFTFGAVGGVIGMTIGQLLKGNLDFASILGSFTALLLMVGVDVARMRLKKDKTPDFDERTVHNMQKFYAYAANIFIGTLLIGLAVVSLMGIEKNHDILFNNCCYDLSIFQRHWCTRCKS</sequence>
<keyword evidence="3" id="KW-1185">Reference proteome</keyword>
<name>A0A9X0YQ55_9BACI</name>
<feature type="transmembrane region" description="Helical" evidence="1">
    <location>
        <begin position="76"/>
        <end position="100"/>
    </location>
</feature>
<evidence type="ECO:0000313" key="2">
    <source>
        <dbReference type="EMBL" id="MBP2076669.1"/>
    </source>
</evidence>
<evidence type="ECO:0000256" key="1">
    <source>
        <dbReference type="SAM" id="Phobius"/>
    </source>
</evidence>
<dbReference type="Proteomes" id="UP001138793">
    <property type="component" value="Unassembled WGS sequence"/>
</dbReference>
<dbReference type="RefSeq" id="WP_149474514.1">
    <property type="nucleotide sequence ID" value="NZ_JAGGMB010000002.1"/>
</dbReference>
<keyword evidence="1" id="KW-1133">Transmembrane helix</keyword>
<gene>
    <name evidence="2" type="ORF">J2Z64_000881</name>
</gene>
<feature type="transmembrane region" description="Helical" evidence="1">
    <location>
        <begin position="34"/>
        <end position="55"/>
    </location>
</feature>